<protein>
    <submittedName>
        <fullName evidence="1">Uncharacterized protein</fullName>
    </submittedName>
</protein>
<accession>X1JZC7</accession>
<reference evidence="1" key="1">
    <citation type="journal article" date="2014" name="Front. Microbiol.">
        <title>High frequency of phylogenetically diverse reductive dehalogenase-homologous genes in deep subseafloor sedimentary metagenomes.</title>
        <authorList>
            <person name="Kawai M."/>
            <person name="Futagami T."/>
            <person name="Toyoda A."/>
            <person name="Takaki Y."/>
            <person name="Nishi S."/>
            <person name="Hori S."/>
            <person name="Arai W."/>
            <person name="Tsubouchi T."/>
            <person name="Morono Y."/>
            <person name="Uchiyama I."/>
            <person name="Ito T."/>
            <person name="Fujiyama A."/>
            <person name="Inagaki F."/>
            <person name="Takami H."/>
        </authorList>
    </citation>
    <scope>NUCLEOTIDE SEQUENCE</scope>
    <source>
        <strain evidence="1">Expedition CK06-06</strain>
    </source>
</reference>
<organism evidence="1">
    <name type="scientific">marine sediment metagenome</name>
    <dbReference type="NCBI Taxonomy" id="412755"/>
    <lineage>
        <taxon>unclassified sequences</taxon>
        <taxon>metagenomes</taxon>
        <taxon>ecological metagenomes</taxon>
    </lineage>
</organism>
<comment type="caution">
    <text evidence="1">The sequence shown here is derived from an EMBL/GenBank/DDBJ whole genome shotgun (WGS) entry which is preliminary data.</text>
</comment>
<gene>
    <name evidence="1" type="ORF">S03H2_72389</name>
</gene>
<dbReference type="AlphaFoldDB" id="X1JZC7"/>
<name>X1JZC7_9ZZZZ</name>
<proteinExistence type="predicted"/>
<sequence>MRVIIEKSCEALIMLRGILGEDWIHPDDDHFYWEGYLYLNRN</sequence>
<dbReference type="EMBL" id="BARU01048911">
    <property type="protein sequence ID" value="GAI00102.1"/>
    <property type="molecule type" value="Genomic_DNA"/>
</dbReference>
<evidence type="ECO:0000313" key="1">
    <source>
        <dbReference type="EMBL" id="GAI00102.1"/>
    </source>
</evidence>